<keyword evidence="1" id="KW-1133">Transmembrane helix</keyword>
<organism evidence="2 3">
    <name type="scientific">Vibrio albus</name>
    <dbReference type="NCBI Taxonomy" id="2200953"/>
    <lineage>
        <taxon>Bacteria</taxon>
        <taxon>Pseudomonadati</taxon>
        <taxon>Pseudomonadota</taxon>
        <taxon>Gammaproteobacteria</taxon>
        <taxon>Vibrionales</taxon>
        <taxon>Vibrionaceae</taxon>
        <taxon>Vibrio</taxon>
    </lineage>
</organism>
<dbReference type="RefSeq" id="WP_109320237.1">
    <property type="nucleotide sequence ID" value="NZ_QFWT01000006.1"/>
</dbReference>
<reference evidence="2 3" key="1">
    <citation type="submission" date="2018-05" db="EMBL/GenBank/DDBJ databases">
        <title>Vibrio limimaris sp. nov., isolated from marine sediment.</title>
        <authorList>
            <person name="Li C.-M."/>
        </authorList>
    </citation>
    <scope>NUCLEOTIDE SEQUENCE [LARGE SCALE GENOMIC DNA]</scope>
    <source>
        <strain evidence="2 3">E4404</strain>
    </source>
</reference>
<keyword evidence="1" id="KW-0472">Membrane</keyword>
<dbReference type="PANTHER" id="PTHR40278">
    <property type="entry name" value="DNA UTILIZATION PROTEIN HOFN"/>
    <property type="match status" value="1"/>
</dbReference>
<dbReference type="GO" id="GO:0043683">
    <property type="term" value="P:type IV pilus assembly"/>
    <property type="evidence" value="ECO:0007669"/>
    <property type="project" value="TreeGrafter"/>
</dbReference>
<dbReference type="GO" id="GO:0043107">
    <property type="term" value="P:type IV pilus-dependent motility"/>
    <property type="evidence" value="ECO:0007669"/>
    <property type="project" value="TreeGrafter"/>
</dbReference>
<name>A0A2U3B8M3_9VIBR</name>
<dbReference type="EMBL" id="QFWT01000006">
    <property type="protein sequence ID" value="PWI33121.1"/>
    <property type="molecule type" value="Genomic_DNA"/>
</dbReference>
<dbReference type="InterPro" id="IPR052534">
    <property type="entry name" value="Extracell_DNA_Util/SecSys_Comp"/>
</dbReference>
<dbReference type="OrthoDB" id="5296173at2"/>
<keyword evidence="1" id="KW-0812">Transmembrane</keyword>
<dbReference type="Pfam" id="PF05137">
    <property type="entry name" value="PilN"/>
    <property type="match status" value="1"/>
</dbReference>
<evidence type="ECO:0000313" key="3">
    <source>
        <dbReference type="Proteomes" id="UP000245362"/>
    </source>
</evidence>
<dbReference type="Proteomes" id="UP000245362">
    <property type="component" value="Unassembled WGS sequence"/>
</dbReference>
<comment type="caution">
    <text evidence="2">The sequence shown here is derived from an EMBL/GenBank/DDBJ whole genome shotgun (WGS) entry which is preliminary data.</text>
</comment>
<evidence type="ECO:0000256" key="1">
    <source>
        <dbReference type="SAM" id="Phobius"/>
    </source>
</evidence>
<feature type="transmembrane region" description="Helical" evidence="1">
    <location>
        <begin position="21"/>
        <end position="44"/>
    </location>
</feature>
<accession>A0A2U3B8M3</accession>
<dbReference type="AlphaFoldDB" id="A0A2U3B8M3"/>
<dbReference type="PANTHER" id="PTHR40278:SF2">
    <property type="entry name" value="TYPE IV PILUS INNER MEMBRANE COMPONENT PILN"/>
    <property type="match status" value="1"/>
</dbReference>
<keyword evidence="3" id="KW-1185">Reference proteome</keyword>
<evidence type="ECO:0000313" key="2">
    <source>
        <dbReference type="EMBL" id="PWI33121.1"/>
    </source>
</evidence>
<proteinExistence type="predicted"/>
<gene>
    <name evidence="2" type="ORF">DI392_12505</name>
</gene>
<protein>
    <submittedName>
        <fullName evidence="2">Pilus assembly protein PilN</fullName>
    </submittedName>
</protein>
<sequence length="200" mass="23117">MPHKVNLLSWREEQRERHKKRFLTNMVFGVLVAAGLQWLAGYYIDYQQSRQRSRIEQLHDHVAVLDKKIEQLSEVESKHSSILTKLAKVEELQHSRNKTTEFMNLMPQLVPHGVYVDKIKMNGTELEMAGISDSTARLATMLDNFENSEFIADVEMHSIVHGDKRFGRKFQSFSMSFYFIASDSEAVDQSVTVAEEEKHG</sequence>
<dbReference type="InterPro" id="IPR007813">
    <property type="entry name" value="PilN"/>
</dbReference>